<proteinExistence type="inferred from homology"/>
<dbReference type="GO" id="GO:0031965">
    <property type="term" value="C:nuclear membrane"/>
    <property type="evidence" value="ECO:0007669"/>
    <property type="project" value="UniProtKB-SubCell"/>
</dbReference>
<evidence type="ECO:0000256" key="10">
    <source>
        <dbReference type="ARBA" id="ARBA00030458"/>
    </source>
</evidence>
<organism evidence="12 13">
    <name type="scientific">Gnathostoma spinigerum</name>
    <dbReference type="NCBI Taxonomy" id="75299"/>
    <lineage>
        <taxon>Eukaryota</taxon>
        <taxon>Metazoa</taxon>
        <taxon>Ecdysozoa</taxon>
        <taxon>Nematoda</taxon>
        <taxon>Chromadorea</taxon>
        <taxon>Rhabditida</taxon>
        <taxon>Spirurina</taxon>
        <taxon>Gnathostomatomorpha</taxon>
        <taxon>Gnathostomatoidea</taxon>
        <taxon>Gnathostomatidae</taxon>
        <taxon>Gnathostoma</taxon>
    </lineage>
</organism>
<accession>A0ABD6EY82</accession>
<dbReference type="PANTHER" id="PTHR20996:SF1">
    <property type="entry name" value="NUCLEAR ENVELOPE PHOSPHATASE-REGULATORY SUBUNIT 1"/>
    <property type="match status" value="1"/>
</dbReference>
<dbReference type="InterPro" id="IPR019168">
    <property type="entry name" value="NEP1-R1"/>
</dbReference>
<keyword evidence="4" id="KW-0963">Cytoplasm</keyword>
<evidence type="ECO:0000256" key="4">
    <source>
        <dbReference type="ARBA" id="ARBA00022490"/>
    </source>
</evidence>
<protein>
    <recommendedName>
        <fullName evidence="10">Transmembrane protein 188</fullName>
    </recommendedName>
</protein>
<sequence>MESLQKHFVFAASVPSLLILFGYFGIHNRVVAPSIIASRCRSVLAEFSLRCDDNGKMILLPPHRMHSTP</sequence>
<evidence type="ECO:0000256" key="7">
    <source>
        <dbReference type="ARBA" id="ARBA00023098"/>
    </source>
</evidence>
<keyword evidence="5 11" id="KW-0812">Transmembrane</keyword>
<evidence type="ECO:0000256" key="5">
    <source>
        <dbReference type="ARBA" id="ARBA00022692"/>
    </source>
</evidence>
<comment type="caution">
    <text evidence="12">The sequence shown here is derived from an EMBL/GenBank/DDBJ whole genome shotgun (WGS) entry which is preliminary data.</text>
</comment>
<evidence type="ECO:0000256" key="2">
    <source>
        <dbReference type="ARBA" id="ARBA00004496"/>
    </source>
</evidence>
<keyword evidence="6 11" id="KW-1133">Transmembrane helix</keyword>
<evidence type="ECO:0000313" key="12">
    <source>
        <dbReference type="EMBL" id="MFH4982436.1"/>
    </source>
</evidence>
<evidence type="ECO:0000256" key="6">
    <source>
        <dbReference type="ARBA" id="ARBA00022989"/>
    </source>
</evidence>
<dbReference type="Proteomes" id="UP001608902">
    <property type="component" value="Unassembled WGS sequence"/>
</dbReference>
<evidence type="ECO:0000256" key="9">
    <source>
        <dbReference type="ARBA" id="ARBA00023242"/>
    </source>
</evidence>
<keyword evidence="7" id="KW-0443">Lipid metabolism</keyword>
<evidence type="ECO:0000256" key="3">
    <source>
        <dbReference type="ARBA" id="ARBA00010998"/>
    </source>
</evidence>
<evidence type="ECO:0000313" key="13">
    <source>
        <dbReference type="Proteomes" id="UP001608902"/>
    </source>
</evidence>
<evidence type="ECO:0000256" key="1">
    <source>
        <dbReference type="ARBA" id="ARBA00004232"/>
    </source>
</evidence>
<keyword evidence="9" id="KW-0539">Nucleus</keyword>
<comment type="subcellular location">
    <subcellularLocation>
        <location evidence="2">Cytoplasm</location>
    </subcellularLocation>
    <subcellularLocation>
        <location evidence="1">Nucleus membrane</location>
        <topology evidence="1">Multi-pass membrane protein</topology>
    </subcellularLocation>
</comment>
<keyword evidence="13" id="KW-1185">Reference proteome</keyword>
<evidence type="ECO:0000256" key="11">
    <source>
        <dbReference type="SAM" id="Phobius"/>
    </source>
</evidence>
<keyword evidence="8 11" id="KW-0472">Membrane</keyword>
<gene>
    <name evidence="12" type="ORF">AB6A40_009145</name>
</gene>
<dbReference type="PANTHER" id="PTHR20996">
    <property type="entry name" value="NUCLEAR ENVELOPE PHOSPHATASE-REGULATORY SUBUNIT 1"/>
    <property type="match status" value="1"/>
</dbReference>
<name>A0ABD6EY82_9BILA</name>
<dbReference type="EMBL" id="JBGFUD010009299">
    <property type="protein sequence ID" value="MFH4982436.1"/>
    <property type="molecule type" value="Genomic_DNA"/>
</dbReference>
<evidence type="ECO:0000256" key="8">
    <source>
        <dbReference type="ARBA" id="ARBA00023136"/>
    </source>
</evidence>
<dbReference type="AlphaFoldDB" id="A0ABD6EY82"/>
<dbReference type="GO" id="GO:0006629">
    <property type="term" value="P:lipid metabolic process"/>
    <property type="evidence" value="ECO:0007669"/>
    <property type="project" value="UniProtKB-KW"/>
</dbReference>
<comment type="similarity">
    <text evidence="3">Belongs to the CNEP1R1 family.</text>
</comment>
<reference evidence="12 13" key="1">
    <citation type="submission" date="2024-08" db="EMBL/GenBank/DDBJ databases">
        <title>Gnathostoma spinigerum genome.</title>
        <authorList>
            <person name="Gonzalez-Bertolin B."/>
            <person name="Monzon S."/>
            <person name="Zaballos A."/>
            <person name="Jimenez P."/>
            <person name="Dekumyoy P."/>
            <person name="Varona S."/>
            <person name="Cuesta I."/>
            <person name="Sumanam S."/>
            <person name="Adisakwattana P."/>
            <person name="Gasser R.B."/>
            <person name="Hernandez-Gonzalez A."/>
            <person name="Young N.D."/>
            <person name="Perteguer M.J."/>
        </authorList>
    </citation>
    <scope>NUCLEOTIDE SEQUENCE [LARGE SCALE GENOMIC DNA]</scope>
    <source>
        <strain evidence="12">AL3</strain>
        <tissue evidence="12">Liver</tissue>
    </source>
</reference>
<dbReference type="Pfam" id="PF09771">
    <property type="entry name" value="Tmemb_18A"/>
    <property type="match status" value="1"/>
</dbReference>
<feature type="transmembrane region" description="Helical" evidence="11">
    <location>
        <begin position="7"/>
        <end position="26"/>
    </location>
</feature>
<dbReference type="GO" id="GO:0005737">
    <property type="term" value="C:cytoplasm"/>
    <property type="evidence" value="ECO:0007669"/>
    <property type="project" value="UniProtKB-SubCell"/>
</dbReference>